<evidence type="ECO:0000256" key="1">
    <source>
        <dbReference type="ARBA" id="ARBA00022729"/>
    </source>
</evidence>
<evidence type="ECO:0000313" key="6">
    <source>
        <dbReference type="Proteomes" id="UP000630805"/>
    </source>
</evidence>
<dbReference type="PANTHER" id="PTHR30570">
    <property type="entry name" value="PERIPLASMIC PHOSPHATE BINDING COMPONENT OF PHOSPHATE ABC TRANSPORTER"/>
    <property type="match status" value="1"/>
</dbReference>
<sequence>MIFLRVATAALFSVTLVAGAAAQDITLTSHDGKVEVMGNLLGFDGEFYRVETQFGELTVDGSGVTCDGPACPNLTDFVAEIRFSGASVMAETVLPALIIGFAQQEGLTATPARVDPSTFVYELHQSGRKAPLARLFFHVGNTDQGFADLINNSADIVMALREIRESERDAAEAAGLGDLTLARRSRVVALDAMVPVVAADNMVRQISPTDLARVLSGEIANWSDLGGPNAPLSLHMPDAGSGLAQAVEDQLLNTAGVEMANTAIRHSRNSDLVRAVADDPFAIGIASQAASDAARALPLSGGCGHALAATRQSIKTEDYPLTSPMFLYLPERRLPRVARKFLAYSQSSDAQMAIRQAGFVDQSPETMQIGLQGDRLANAIVAGGAEVGLEELQRMLETLRPMSRLSLSVRFETGSSRPDAQSRSNIVQLAQALEAGTLEAHKLVFVGFSDGDGAAAANARIALRRAQTVRNAVLAAVETAIPDSVEIAVDGFGEAMPMACDDTEWGRKVNRRVEIWLQ</sequence>
<dbReference type="Gene3D" id="3.40.190.10">
    <property type="entry name" value="Periplasmic binding protein-like II"/>
    <property type="match status" value="2"/>
</dbReference>
<dbReference type="InterPro" id="IPR050811">
    <property type="entry name" value="Phosphate_ABC_transporter"/>
</dbReference>
<name>A0ABX2PQD7_9RHOB</name>
<dbReference type="PROSITE" id="PS51123">
    <property type="entry name" value="OMPA_2"/>
    <property type="match status" value="1"/>
</dbReference>
<organism evidence="5 6">
    <name type="scientific">Ruegeria haliotis</name>
    <dbReference type="NCBI Taxonomy" id="2747601"/>
    <lineage>
        <taxon>Bacteria</taxon>
        <taxon>Pseudomonadati</taxon>
        <taxon>Pseudomonadota</taxon>
        <taxon>Alphaproteobacteria</taxon>
        <taxon>Rhodobacterales</taxon>
        <taxon>Roseobacteraceae</taxon>
        <taxon>Ruegeria</taxon>
    </lineage>
</organism>
<dbReference type="Gene3D" id="3.30.1330.60">
    <property type="entry name" value="OmpA-like domain"/>
    <property type="match status" value="1"/>
</dbReference>
<reference evidence="5 6" key="1">
    <citation type="submission" date="2020-06" db="EMBL/GenBank/DDBJ databases">
        <authorList>
            <person name="Cao W.R."/>
        </authorList>
    </citation>
    <scope>NUCLEOTIDE SEQUENCE [LARGE SCALE GENOMIC DNA]</scope>
    <source>
        <strain evidence="5 6">B1Z28</strain>
    </source>
</reference>
<dbReference type="InterPro" id="IPR036737">
    <property type="entry name" value="OmpA-like_sf"/>
</dbReference>
<evidence type="ECO:0000313" key="5">
    <source>
        <dbReference type="EMBL" id="NVO55979.1"/>
    </source>
</evidence>
<protein>
    <submittedName>
        <fullName evidence="5">Substrate-binding domain-containing protein</fullName>
    </submittedName>
</protein>
<dbReference type="Proteomes" id="UP000630805">
    <property type="component" value="Unassembled WGS sequence"/>
</dbReference>
<evidence type="ECO:0000256" key="3">
    <source>
        <dbReference type="SAM" id="SignalP"/>
    </source>
</evidence>
<feature type="domain" description="OmpA-like" evidence="4">
    <location>
        <begin position="397"/>
        <end position="518"/>
    </location>
</feature>
<dbReference type="EMBL" id="JABXWT010000003">
    <property type="protein sequence ID" value="NVO55979.1"/>
    <property type="molecule type" value="Genomic_DNA"/>
</dbReference>
<dbReference type="Pfam" id="PF00691">
    <property type="entry name" value="OmpA"/>
    <property type="match status" value="1"/>
</dbReference>
<proteinExistence type="predicted"/>
<dbReference type="InterPro" id="IPR024370">
    <property type="entry name" value="PBP_domain"/>
</dbReference>
<evidence type="ECO:0000259" key="4">
    <source>
        <dbReference type="PROSITE" id="PS51123"/>
    </source>
</evidence>
<dbReference type="PANTHER" id="PTHR30570:SF1">
    <property type="entry name" value="PHOSPHATE-BINDING PROTEIN PSTS"/>
    <property type="match status" value="1"/>
</dbReference>
<dbReference type="InterPro" id="IPR006665">
    <property type="entry name" value="OmpA-like"/>
</dbReference>
<accession>A0ABX2PQD7</accession>
<keyword evidence="6" id="KW-1185">Reference proteome</keyword>
<comment type="caution">
    <text evidence="5">The sequence shown here is derived from an EMBL/GenBank/DDBJ whole genome shotgun (WGS) entry which is preliminary data.</text>
</comment>
<keyword evidence="1 3" id="KW-0732">Signal</keyword>
<dbReference type="Pfam" id="PF12849">
    <property type="entry name" value="PBP_like_2"/>
    <property type="match status" value="1"/>
</dbReference>
<dbReference type="RefSeq" id="WP_176863974.1">
    <property type="nucleotide sequence ID" value="NZ_JABXWT010000003.1"/>
</dbReference>
<feature type="signal peptide" evidence="3">
    <location>
        <begin position="1"/>
        <end position="22"/>
    </location>
</feature>
<feature type="chain" id="PRO_5045814803" evidence="3">
    <location>
        <begin position="23"/>
        <end position="518"/>
    </location>
</feature>
<gene>
    <name evidence="5" type="ORF">HW561_09275</name>
</gene>
<dbReference type="SUPFAM" id="SSF53850">
    <property type="entry name" value="Periplasmic binding protein-like II"/>
    <property type="match status" value="1"/>
</dbReference>
<evidence type="ECO:0000256" key="2">
    <source>
        <dbReference type="PROSITE-ProRule" id="PRU00473"/>
    </source>
</evidence>
<dbReference type="SUPFAM" id="SSF103088">
    <property type="entry name" value="OmpA-like"/>
    <property type="match status" value="1"/>
</dbReference>
<keyword evidence="2" id="KW-0472">Membrane</keyword>